<dbReference type="InterPro" id="IPR015943">
    <property type="entry name" value="WD40/YVTN_repeat-like_dom_sf"/>
</dbReference>
<dbReference type="InterPro" id="IPR051150">
    <property type="entry name" value="SWT21/TCAB1_mRNA_Telomere"/>
</dbReference>
<dbReference type="EMBL" id="ML002376">
    <property type="protein sequence ID" value="RKP38364.1"/>
    <property type="molecule type" value="Genomic_DNA"/>
</dbReference>
<dbReference type="InterPro" id="IPR019405">
    <property type="entry name" value="Lactonase_7-beta_prop"/>
</dbReference>
<protein>
    <submittedName>
        <fullName evidence="1">WD40-repeat-containing domain protein</fullName>
    </submittedName>
</protein>
<dbReference type="InterPro" id="IPR001680">
    <property type="entry name" value="WD40_rpt"/>
</dbReference>
<dbReference type="SMART" id="SM00320">
    <property type="entry name" value="WD40"/>
    <property type="match status" value="7"/>
</dbReference>
<proteinExistence type="predicted"/>
<feature type="non-terminal residue" evidence="1">
    <location>
        <position position="325"/>
    </location>
</feature>
<dbReference type="PANTHER" id="PTHR13211">
    <property type="entry name" value="TELOMERASE CAJAL BODY PROTEIN 1"/>
    <property type="match status" value="1"/>
</dbReference>
<sequence>NFFQRATWSPDGSFLLTSSNDQCARVFQLPTDTLTTAAATGSPEPLEAFQCLRQSHGILALDWYPHVDYYHPSTWCFVSSTRDHPVHLWNAYTGKVQATYWAEDDKGQKIAAYALAFHPDGQSLYTGYHDAIHIFDVQRPGMARQTVRLTPTRNSKAGQKGIVSTIAFNPDRSGLYAVGTFSNSVGLYADTAPGALLHLKRPPIGNGLSQCQFSPCGNYLYLTGRTHYSVFCWDIRQTGKFLFCIDRTLGTSQRISFDVDPTGQFLASGTREGTVQIYDISGPLQAQPVTKDPLLVQSFPGHHDAIGATQFHPTLPLMATCSGQR</sequence>
<feature type="non-terminal residue" evidence="1">
    <location>
        <position position="1"/>
    </location>
</feature>
<dbReference type="Proteomes" id="UP000268162">
    <property type="component" value="Unassembled WGS sequence"/>
</dbReference>
<evidence type="ECO:0000313" key="1">
    <source>
        <dbReference type="EMBL" id="RKP38364.1"/>
    </source>
</evidence>
<dbReference type="Pfam" id="PF00400">
    <property type="entry name" value="WD40"/>
    <property type="match status" value="2"/>
</dbReference>
<dbReference type="AlphaFoldDB" id="A0A4P9ZXH1"/>
<keyword evidence="2" id="KW-1185">Reference proteome</keyword>
<accession>A0A4P9ZXH1</accession>
<dbReference type="InterPro" id="IPR036322">
    <property type="entry name" value="WD40_repeat_dom_sf"/>
</dbReference>
<name>A0A4P9ZXH1_9FUNG</name>
<dbReference type="Gene3D" id="2.130.10.10">
    <property type="entry name" value="YVTN repeat-like/Quinoprotein amine dehydrogenase"/>
    <property type="match status" value="1"/>
</dbReference>
<reference evidence="2" key="1">
    <citation type="journal article" date="2018" name="Nat. Microbiol.">
        <title>Leveraging single-cell genomics to expand the fungal tree of life.</title>
        <authorList>
            <person name="Ahrendt S.R."/>
            <person name="Quandt C.A."/>
            <person name="Ciobanu D."/>
            <person name="Clum A."/>
            <person name="Salamov A."/>
            <person name="Andreopoulos B."/>
            <person name="Cheng J.F."/>
            <person name="Woyke T."/>
            <person name="Pelin A."/>
            <person name="Henrissat B."/>
            <person name="Reynolds N.K."/>
            <person name="Benny G.L."/>
            <person name="Smith M.E."/>
            <person name="James T.Y."/>
            <person name="Grigoriev I.V."/>
        </authorList>
    </citation>
    <scope>NUCLEOTIDE SEQUENCE [LARGE SCALE GENOMIC DNA]</scope>
    <source>
        <strain evidence="2">RSA 468</strain>
    </source>
</reference>
<dbReference type="STRING" id="215637.A0A4P9ZXH1"/>
<gene>
    <name evidence="1" type="ORF">BJ085DRAFT_1428</name>
</gene>
<organism evidence="1 2">
    <name type="scientific">Dimargaris cristalligena</name>
    <dbReference type="NCBI Taxonomy" id="215637"/>
    <lineage>
        <taxon>Eukaryota</taxon>
        <taxon>Fungi</taxon>
        <taxon>Fungi incertae sedis</taxon>
        <taxon>Zoopagomycota</taxon>
        <taxon>Kickxellomycotina</taxon>
        <taxon>Dimargaritomycetes</taxon>
        <taxon>Dimargaritales</taxon>
        <taxon>Dimargaritaceae</taxon>
        <taxon>Dimargaris</taxon>
    </lineage>
</organism>
<evidence type="ECO:0000313" key="2">
    <source>
        <dbReference type="Proteomes" id="UP000268162"/>
    </source>
</evidence>
<dbReference type="Pfam" id="PF10282">
    <property type="entry name" value="Lactonase"/>
    <property type="match status" value="1"/>
</dbReference>
<dbReference type="PANTHER" id="PTHR13211:SF0">
    <property type="entry name" value="TELOMERASE CAJAL BODY PROTEIN 1"/>
    <property type="match status" value="1"/>
</dbReference>
<dbReference type="SUPFAM" id="SSF50978">
    <property type="entry name" value="WD40 repeat-like"/>
    <property type="match status" value="1"/>
</dbReference>